<reference evidence="9" key="2">
    <citation type="submission" date="2010-07" db="EMBL/GenBank/DDBJ databases">
        <authorList>
            <consortium name="The Broad Institute Genome Sequencing Platform"/>
            <consortium name="Broad Institute Genome Sequencing Center for Infectious Disease"/>
            <person name="Ma L.-J."/>
            <person name="Dead R."/>
            <person name="Young S."/>
            <person name="Zeng Q."/>
            <person name="Koehrsen M."/>
            <person name="Alvarado L."/>
            <person name="Berlin A."/>
            <person name="Chapman S.B."/>
            <person name="Chen Z."/>
            <person name="Freedman E."/>
            <person name="Gellesch M."/>
            <person name="Goldberg J."/>
            <person name="Griggs A."/>
            <person name="Gujja S."/>
            <person name="Heilman E.R."/>
            <person name="Heiman D."/>
            <person name="Hepburn T."/>
            <person name="Howarth C."/>
            <person name="Jen D."/>
            <person name="Larson L."/>
            <person name="Mehta T."/>
            <person name="Neiman D."/>
            <person name="Pearson M."/>
            <person name="Roberts A."/>
            <person name="Saif S."/>
            <person name="Shea T."/>
            <person name="Shenoy N."/>
            <person name="Sisk P."/>
            <person name="Stolte C."/>
            <person name="Sykes S."/>
            <person name="Walk T."/>
            <person name="White J."/>
            <person name="Yandava C."/>
            <person name="Haas B."/>
            <person name="Nusbaum C."/>
            <person name="Birren B."/>
        </authorList>
    </citation>
    <scope>NUCLEOTIDE SEQUENCE</scope>
    <source>
        <strain evidence="9">R3-111a-1</strain>
    </source>
</reference>
<dbReference type="PANTHER" id="PTHR19872">
    <property type="entry name" value="UBIQUITIN LIGASE SPECIFICITY FACTOR/HREP PROTEIN"/>
    <property type="match status" value="1"/>
</dbReference>
<evidence type="ECO:0000256" key="2">
    <source>
        <dbReference type="ARBA" id="ARBA00007968"/>
    </source>
</evidence>
<feature type="repeat" description="WD" evidence="6">
    <location>
        <begin position="765"/>
        <end position="804"/>
    </location>
</feature>
<protein>
    <submittedName>
        <fullName evidence="9">Sulfur controller 2</fullName>
    </submittedName>
</protein>
<keyword evidence="4" id="KW-0677">Repeat</keyword>
<reference evidence="11" key="1">
    <citation type="submission" date="2010-07" db="EMBL/GenBank/DDBJ databases">
        <title>The genome sequence of Gaeumannomyces graminis var. tritici strain R3-111a-1.</title>
        <authorList>
            <consortium name="The Broad Institute Genome Sequencing Platform"/>
            <person name="Ma L.-J."/>
            <person name="Dead R."/>
            <person name="Young S."/>
            <person name="Zeng Q."/>
            <person name="Koehrsen M."/>
            <person name="Alvarado L."/>
            <person name="Berlin A."/>
            <person name="Chapman S.B."/>
            <person name="Chen Z."/>
            <person name="Freedman E."/>
            <person name="Gellesch M."/>
            <person name="Goldberg J."/>
            <person name="Griggs A."/>
            <person name="Gujja S."/>
            <person name="Heilman E.R."/>
            <person name="Heiman D."/>
            <person name="Hepburn T."/>
            <person name="Howarth C."/>
            <person name="Jen D."/>
            <person name="Larson L."/>
            <person name="Mehta T."/>
            <person name="Neiman D."/>
            <person name="Pearson M."/>
            <person name="Roberts A."/>
            <person name="Saif S."/>
            <person name="Shea T."/>
            <person name="Shenoy N."/>
            <person name="Sisk P."/>
            <person name="Stolte C."/>
            <person name="Sykes S."/>
            <person name="Walk T."/>
            <person name="White J."/>
            <person name="Yandava C."/>
            <person name="Haas B."/>
            <person name="Nusbaum C."/>
            <person name="Birren B."/>
        </authorList>
    </citation>
    <scope>NUCLEOTIDE SEQUENCE [LARGE SCALE GENOMIC DNA]</scope>
    <source>
        <strain evidence="11">R3-111a-1</strain>
    </source>
</reference>
<dbReference type="Pfam" id="PF12937">
    <property type="entry name" value="F-box-like"/>
    <property type="match status" value="1"/>
</dbReference>
<feature type="compositionally biased region" description="Polar residues" evidence="7">
    <location>
        <begin position="179"/>
        <end position="192"/>
    </location>
</feature>
<dbReference type="PANTHER" id="PTHR19872:SF9">
    <property type="entry name" value="UBIQUITIN-BINDING SDF UBIQUITIN LIGASE COMPLEX SUBUNIT"/>
    <property type="match status" value="1"/>
</dbReference>
<feature type="compositionally biased region" description="Low complexity" evidence="7">
    <location>
        <begin position="47"/>
        <end position="60"/>
    </location>
</feature>
<dbReference type="PROSITE" id="PS00678">
    <property type="entry name" value="WD_REPEATS_1"/>
    <property type="match status" value="2"/>
</dbReference>
<reference evidence="10" key="5">
    <citation type="submission" date="2018-04" db="UniProtKB">
        <authorList>
            <consortium name="EnsemblFungi"/>
        </authorList>
    </citation>
    <scope>IDENTIFICATION</scope>
    <source>
        <strain evidence="10">R3-111a-1</strain>
    </source>
</reference>
<dbReference type="Gene3D" id="1.20.1280.50">
    <property type="match status" value="1"/>
</dbReference>
<dbReference type="InterPro" id="IPR001680">
    <property type="entry name" value="WD40_rpt"/>
</dbReference>
<dbReference type="EnsemblFungi" id="EJT69878">
    <property type="protein sequence ID" value="EJT69878"/>
    <property type="gene ID" value="GGTG_12761"/>
</dbReference>
<keyword evidence="3 6" id="KW-0853">WD repeat</keyword>
<dbReference type="VEuPathDB" id="FungiDB:GGTG_12761"/>
<dbReference type="FunCoup" id="J3PGY1">
    <property type="interactions" value="145"/>
</dbReference>
<keyword evidence="11" id="KW-1185">Reference proteome</keyword>
<dbReference type="FunFam" id="1.20.1280.50:FF:000016">
    <property type="entry name" value="E3 ubiquitin ligase complex SCF subunit sconB"/>
    <property type="match status" value="1"/>
</dbReference>
<feature type="compositionally biased region" description="Low complexity" evidence="7">
    <location>
        <begin position="87"/>
        <end position="106"/>
    </location>
</feature>
<feature type="region of interest" description="Disordered" evidence="7">
    <location>
        <begin position="367"/>
        <end position="441"/>
    </location>
</feature>
<reference evidence="9" key="3">
    <citation type="submission" date="2010-09" db="EMBL/GenBank/DDBJ databases">
        <title>Annotation of Gaeumannomyces graminis var. tritici R3-111a-1.</title>
        <authorList>
            <consortium name="The Broad Institute Genome Sequencing Platform"/>
            <person name="Ma L.-J."/>
            <person name="Dead R."/>
            <person name="Young S.K."/>
            <person name="Zeng Q."/>
            <person name="Gargeya S."/>
            <person name="Fitzgerald M."/>
            <person name="Haas B."/>
            <person name="Abouelleil A."/>
            <person name="Alvarado L."/>
            <person name="Arachchi H.M."/>
            <person name="Berlin A."/>
            <person name="Brown A."/>
            <person name="Chapman S.B."/>
            <person name="Chen Z."/>
            <person name="Dunbar C."/>
            <person name="Freedman E."/>
            <person name="Gearin G."/>
            <person name="Gellesch M."/>
            <person name="Goldberg J."/>
            <person name="Griggs A."/>
            <person name="Gujja S."/>
            <person name="Heiman D."/>
            <person name="Howarth C."/>
            <person name="Larson L."/>
            <person name="Lui A."/>
            <person name="MacDonald P.J.P."/>
            <person name="Mehta T."/>
            <person name="Montmayeur A."/>
            <person name="Murphy C."/>
            <person name="Neiman D."/>
            <person name="Pearson M."/>
            <person name="Priest M."/>
            <person name="Roberts A."/>
            <person name="Saif S."/>
            <person name="Shea T."/>
            <person name="Shenoy N."/>
            <person name="Sisk P."/>
            <person name="Stolte C."/>
            <person name="Sykes S."/>
            <person name="Yandava C."/>
            <person name="Wortman J."/>
            <person name="Nusbaum C."/>
            <person name="Birren B."/>
        </authorList>
    </citation>
    <scope>NUCLEOTIDE SEQUENCE</scope>
    <source>
        <strain evidence="9">R3-111a-1</strain>
    </source>
</reference>
<dbReference type="GO" id="GO:0019005">
    <property type="term" value="C:SCF ubiquitin ligase complex"/>
    <property type="evidence" value="ECO:0007669"/>
    <property type="project" value="UniProtKB-ARBA"/>
</dbReference>
<comment type="similarity">
    <text evidence="2">Belongs to the WD repeat MET30/SCONB/SCON-2 family.</text>
</comment>
<dbReference type="STRING" id="644352.J3PGY1"/>
<feature type="compositionally biased region" description="Basic and acidic residues" evidence="7">
    <location>
        <begin position="128"/>
        <end position="146"/>
    </location>
</feature>
<dbReference type="InterPro" id="IPR036322">
    <property type="entry name" value="WD40_repeat_dom_sf"/>
</dbReference>
<evidence type="ECO:0000256" key="3">
    <source>
        <dbReference type="ARBA" id="ARBA00022574"/>
    </source>
</evidence>
<evidence type="ECO:0000256" key="5">
    <source>
        <dbReference type="ARBA" id="ARBA00022786"/>
    </source>
</evidence>
<reference evidence="10" key="4">
    <citation type="journal article" date="2015" name="G3 (Bethesda)">
        <title>Genome sequences of three phytopathogenic species of the Magnaporthaceae family of fungi.</title>
        <authorList>
            <person name="Okagaki L.H."/>
            <person name="Nunes C.C."/>
            <person name="Sailsbery J."/>
            <person name="Clay B."/>
            <person name="Brown D."/>
            <person name="John T."/>
            <person name="Oh Y."/>
            <person name="Young N."/>
            <person name="Fitzgerald M."/>
            <person name="Haas B.J."/>
            <person name="Zeng Q."/>
            <person name="Young S."/>
            <person name="Adiconis X."/>
            <person name="Fan L."/>
            <person name="Levin J.Z."/>
            <person name="Mitchell T.K."/>
            <person name="Okubara P.A."/>
            <person name="Farman M.L."/>
            <person name="Kohn L.M."/>
            <person name="Birren B."/>
            <person name="Ma L.-J."/>
            <person name="Dean R.A."/>
        </authorList>
    </citation>
    <scope>NUCLEOTIDE SEQUENCE</scope>
    <source>
        <strain evidence="10">R3-111a-1</strain>
    </source>
</reference>
<dbReference type="CDD" id="cd00200">
    <property type="entry name" value="WD40"/>
    <property type="match status" value="1"/>
</dbReference>
<feature type="repeat" description="WD" evidence="6">
    <location>
        <begin position="584"/>
        <end position="625"/>
    </location>
</feature>
<organism evidence="9">
    <name type="scientific">Gaeumannomyces tritici (strain R3-111a-1)</name>
    <name type="common">Wheat and barley take-all root rot fungus</name>
    <name type="synonym">Gaeumannomyces graminis var. tritici</name>
    <dbReference type="NCBI Taxonomy" id="644352"/>
    <lineage>
        <taxon>Eukaryota</taxon>
        <taxon>Fungi</taxon>
        <taxon>Dikarya</taxon>
        <taxon>Ascomycota</taxon>
        <taxon>Pezizomycotina</taxon>
        <taxon>Sordariomycetes</taxon>
        <taxon>Sordariomycetidae</taxon>
        <taxon>Magnaporthales</taxon>
        <taxon>Magnaporthaceae</taxon>
        <taxon>Gaeumannomyces</taxon>
    </lineage>
</organism>
<dbReference type="InterPro" id="IPR020472">
    <property type="entry name" value="WD40_PAC1"/>
</dbReference>
<dbReference type="SUPFAM" id="SSF81383">
    <property type="entry name" value="F-box domain"/>
    <property type="match status" value="1"/>
</dbReference>
<evidence type="ECO:0000259" key="8">
    <source>
        <dbReference type="PROSITE" id="PS50181"/>
    </source>
</evidence>
<feature type="compositionally biased region" description="Low complexity" evidence="7">
    <location>
        <begin position="7"/>
        <end position="22"/>
    </location>
</feature>
<evidence type="ECO:0000256" key="1">
    <source>
        <dbReference type="ARBA" id="ARBA00004906"/>
    </source>
</evidence>
<dbReference type="OrthoDB" id="5580488at2759"/>
<evidence type="ECO:0000256" key="7">
    <source>
        <dbReference type="SAM" id="MobiDB-lite"/>
    </source>
</evidence>
<gene>
    <name evidence="10" type="primary">20353219</name>
    <name evidence="9" type="ORF">GGTG_12761</name>
</gene>
<keyword evidence="5" id="KW-0833">Ubl conjugation pathway</keyword>
<dbReference type="EMBL" id="GL385403">
    <property type="protein sequence ID" value="EJT69878.1"/>
    <property type="molecule type" value="Genomic_DNA"/>
</dbReference>
<sequence>MDMSPDAATAHPGHGNAAAAAASRNSHVLAPGRSPQHRHDDMPLLQSAASNASASASASSRTRTPGRPFISSVTQESVEPWTTPPESLSSRPAASTSARQRQQQLADTPLSGRPNKPTPDDEAFLTLADREKNCDRRRPEDEDHNHPRLPAMATQTIGKTMTPFMREHIPGLYAPVAKSGSNHPPSASSTSMVPPRDSNSKFCYRHRPDLKCRRAADETKMVSIQNSLERLPNADKQAITHVWSLFSAAPAKHRDLMLQGIITQCCFPQLSTVSREVHEQLKIDFVTALPAEISYKILSYLDTVSLCKAAQVSRQWRQLADDDQVWHHMCEQHIDRKCTKCGWGLPLLERKRLKDWSRQQQIEKNKAKQIINGTEYAPPPRIPTPLSLRSLTPPKREREVEEEPSQPKRQRLSRVGSSGGSGSGKEADQQTQAQKPKSRPFKDVYRDRFRVGYNWRHGKCSIKILKGHTNGVTCLQLLDNILATGSYDATIKIWDIDTGRELRTLEGHRRGIRTLQFDESKLISGSLDNTVKIWNWHTGELLSSLQGHSDGVIGVHFEGEFLASGSIDTRVKVFNFVTKETFCLKGHTDWVNSVRVDTESRTVFSASDDFKVKLWDLDTKQCIRTFDSHTAHVQQVLPLPPDFEPDESLLHPPAASASTTYQNGARSASPQHEIDLSPGRLRAAYGDAFAADPTRPLPSRYMLSGGLDSTIRLIDTATGRCLKTFFGHFEGIWGLAGDTLRAVTAANDGMVKVWEPTSGRCERTFTGHRGPVTCVSLSDSRMASGGDDGEVRLYSFHDTEGMEELGTPS</sequence>
<dbReference type="InterPro" id="IPR051075">
    <property type="entry name" value="SCF_subunit_WD-repeat"/>
</dbReference>
<dbReference type="PROSITE" id="PS50181">
    <property type="entry name" value="FBOX"/>
    <property type="match status" value="1"/>
</dbReference>
<evidence type="ECO:0000313" key="10">
    <source>
        <dbReference type="EnsemblFungi" id="EJT69878"/>
    </source>
</evidence>
<accession>J3PGY1</accession>
<dbReference type="Proteomes" id="UP000006039">
    <property type="component" value="Unassembled WGS sequence"/>
</dbReference>
<feature type="region of interest" description="Disordered" evidence="7">
    <location>
        <begin position="647"/>
        <end position="673"/>
    </location>
</feature>
<dbReference type="SMART" id="SM00320">
    <property type="entry name" value="WD40"/>
    <property type="match status" value="7"/>
</dbReference>
<proteinExistence type="inferred from homology"/>
<evidence type="ECO:0000256" key="4">
    <source>
        <dbReference type="ARBA" id="ARBA00022737"/>
    </source>
</evidence>
<dbReference type="RefSeq" id="XP_009228926.1">
    <property type="nucleotide sequence ID" value="XM_009230662.1"/>
</dbReference>
<feature type="region of interest" description="Disordered" evidence="7">
    <location>
        <begin position="176"/>
        <end position="200"/>
    </location>
</feature>
<dbReference type="PROSITE" id="PS50082">
    <property type="entry name" value="WD_REPEATS_2"/>
    <property type="match status" value="4"/>
</dbReference>
<dbReference type="FunFam" id="2.130.10.10:FF:000715">
    <property type="entry name" value="F-box protein MET30"/>
    <property type="match status" value="1"/>
</dbReference>
<feature type="repeat" description="WD" evidence="6">
    <location>
        <begin position="465"/>
        <end position="504"/>
    </location>
</feature>
<dbReference type="CDD" id="cd22147">
    <property type="entry name" value="F-box_SpPof1-like"/>
    <property type="match status" value="1"/>
</dbReference>
<evidence type="ECO:0000256" key="6">
    <source>
        <dbReference type="PROSITE-ProRule" id="PRU00221"/>
    </source>
</evidence>
<dbReference type="SMART" id="SM00256">
    <property type="entry name" value="FBOX"/>
    <property type="match status" value="1"/>
</dbReference>
<evidence type="ECO:0000313" key="11">
    <source>
        <dbReference type="Proteomes" id="UP000006039"/>
    </source>
</evidence>
<feature type="compositionally biased region" description="Polar residues" evidence="7">
    <location>
        <begin position="656"/>
        <end position="670"/>
    </location>
</feature>
<name>J3PGY1_GAET3</name>
<dbReference type="GO" id="GO:0031146">
    <property type="term" value="P:SCF-dependent proteasomal ubiquitin-dependent protein catabolic process"/>
    <property type="evidence" value="ECO:0007669"/>
    <property type="project" value="UniProtKB-ARBA"/>
</dbReference>
<dbReference type="GeneID" id="20353219"/>
<feature type="domain" description="F-box" evidence="8">
    <location>
        <begin position="283"/>
        <end position="329"/>
    </location>
</feature>
<dbReference type="Pfam" id="PF00400">
    <property type="entry name" value="WD40"/>
    <property type="match status" value="6"/>
</dbReference>
<dbReference type="Gene3D" id="2.130.10.10">
    <property type="entry name" value="YVTN repeat-like/Quinoprotein amine dehydrogenase"/>
    <property type="match status" value="3"/>
</dbReference>
<evidence type="ECO:0000313" key="9">
    <source>
        <dbReference type="EMBL" id="EJT69878.1"/>
    </source>
</evidence>
<dbReference type="PRINTS" id="PR00320">
    <property type="entry name" value="GPROTEINBRPT"/>
</dbReference>
<dbReference type="PROSITE" id="PS50294">
    <property type="entry name" value="WD_REPEATS_REGION"/>
    <property type="match status" value="3"/>
</dbReference>
<feature type="repeat" description="WD" evidence="6">
    <location>
        <begin position="505"/>
        <end position="544"/>
    </location>
</feature>
<dbReference type="SUPFAM" id="SSF50978">
    <property type="entry name" value="WD40 repeat-like"/>
    <property type="match status" value="1"/>
</dbReference>
<dbReference type="GO" id="GO:1990756">
    <property type="term" value="F:ubiquitin-like ligase-substrate adaptor activity"/>
    <property type="evidence" value="ECO:0007669"/>
    <property type="project" value="UniProtKB-ARBA"/>
</dbReference>
<dbReference type="InterPro" id="IPR015943">
    <property type="entry name" value="WD40/YVTN_repeat-like_dom_sf"/>
</dbReference>
<dbReference type="InterPro" id="IPR001810">
    <property type="entry name" value="F-box_dom"/>
</dbReference>
<dbReference type="eggNOG" id="KOG0274">
    <property type="taxonomic scope" value="Eukaryota"/>
</dbReference>
<feature type="compositionally biased region" description="Low complexity" evidence="7">
    <location>
        <begin position="384"/>
        <end position="393"/>
    </location>
</feature>
<dbReference type="InterPro" id="IPR036047">
    <property type="entry name" value="F-box-like_dom_sf"/>
</dbReference>
<feature type="region of interest" description="Disordered" evidence="7">
    <location>
        <begin position="1"/>
        <end position="148"/>
    </location>
</feature>
<dbReference type="AlphaFoldDB" id="J3PGY1"/>
<dbReference type="HOGENOM" id="CLU_000288_103_1_1"/>
<dbReference type="InterPro" id="IPR019775">
    <property type="entry name" value="WD40_repeat_CS"/>
</dbReference>
<comment type="pathway">
    <text evidence="1">Protein modification; protein ubiquitination.</text>
</comment>